<dbReference type="SUPFAM" id="SSF47986">
    <property type="entry name" value="DEATH domain"/>
    <property type="match status" value="1"/>
</dbReference>
<dbReference type="Gene3D" id="1.10.533.10">
    <property type="entry name" value="Death Domain, Fas"/>
    <property type="match status" value="1"/>
</dbReference>
<dbReference type="Pfam" id="PF00531">
    <property type="entry name" value="Death"/>
    <property type="match status" value="1"/>
</dbReference>
<dbReference type="GO" id="GO:0007165">
    <property type="term" value="P:signal transduction"/>
    <property type="evidence" value="ECO:0007669"/>
    <property type="project" value="InterPro"/>
</dbReference>
<organism evidence="2">
    <name type="scientific">Amphimedon queenslandica</name>
    <name type="common">Sponge</name>
    <dbReference type="NCBI Taxonomy" id="400682"/>
    <lineage>
        <taxon>Eukaryota</taxon>
        <taxon>Metazoa</taxon>
        <taxon>Porifera</taxon>
        <taxon>Demospongiae</taxon>
        <taxon>Heteroscleromorpha</taxon>
        <taxon>Haplosclerida</taxon>
        <taxon>Niphatidae</taxon>
        <taxon>Amphimedon</taxon>
    </lineage>
</organism>
<evidence type="ECO:0000259" key="1">
    <source>
        <dbReference type="PROSITE" id="PS50017"/>
    </source>
</evidence>
<dbReference type="OrthoDB" id="6078042at2759"/>
<name>A0A1X7TEQ6_AMPQE</name>
<proteinExistence type="predicted"/>
<dbReference type="InterPro" id="IPR000488">
    <property type="entry name" value="Death_dom"/>
</dbReference>
<protein>
    <recommendedName>
        <fullName evidence="1">Death domain-containing protein</fullName>
    </recommendedName>
</protein>
<accession>A0A1X7TEQ6</accession>
<reference evidence="2" key="1">
    <citation type="submission" date="2017-05" db="UniProtKB">
        <authorList>
            <consortium name="EnsemblMetazoa"/>
        </authorList>
    </citation>
    <scope>IDENTIFICATION</scope>
</reference>
<dbReference type="InterPro" id="IPR011029">
    <property type="entry name" value="DEATH-like_dom_sf"/>
</dbReference>
<dbReference type="PROSITE" id="PS50017">
    <property type="entry name" value="DEATH_DOMAIN"/>
    <property type="match status" value="1"/>
</dbReference>
<dbReference type="CDD" id="cd01670">
    <property type="entry name" value="Death"/>
    <property type="match status" value="1"/>
</dbReference>
<dbReference type="AlphaFoldDB" id="A0A1X7TEQ6"/>
<sequence>MKVSKTNAKFYLDRERRIEVYKNALAGGAAYVAYSRVLFLGTAGVGMTSFKRSLMKLPWEPSVSDINQVRPFTREWHTLKKDQLSVALYEDEIKELVGLIFAVFEEELKGSDHTTPSASNKKFQREIMNAVDTIVSDVESSIKNHTQPEKPQPFLHFWDCGDAIQAAPLHIAFNSGYVPPGFFTRFVVVLANAKGMELCFEKGVYRNRITFRYQDPNSTTIEHVIVTDCTDVIQINVVQHHRHLDQEVVFFTKICQAIRVLLEDAAKEVEEILKKCASGWTDENKPTRYIFTHKFKYVCTSCPLTESPDYLTLPPANSTQDSQVFCDKNTNDYRALTKQEKVWFKDTSQSERRTKEEALTSSDESHAKLLDISDLDDVIEGLESVDYTKWKTLGVHLGLYHTTLDAIKADHGNVKDCLMECMAAWLKGKDKVREKGGPSWSSLATALEKIGANDIAINIKAK</sequence>
<dbReference type="InParanoid" id="A0A1X7TEQ6"/>
<feature type="domain" description="Death" evidence="1">
    <location>
        <begin position="389"/>
        <end position="462"/>
    </location>
</feature>
<evidence type="ECO:0000313" key="2">
    <source>
        <dbReference type="EnsemblMetazoa" id="Aqu2.1.13096_001"/>
    </source>
</evidence>
<dbReference type="EnsemblMetazoa" id="Aqu2.1.13096_001">
    <property type="protein sequence ID" value="Aqu2.1.13096_001"/>
    <property type="gene ID" value="Aqu2.1.13096"/>
</dbReference>